<dbReference type="PANTHER" id="PTHR46300">
    <property type="entry name" value="P450, PUTATIVE (EUROFUNG)-RELATED-RELATED"/>
    <property type="match status" value="1"/>
</dbReference>
<proteinExistence type="inferred from homology"/>
<dbReference type="PANTHER" id="PTHR46300:SF2">
    <property type="entry name" value="CYTOCHROME P450 MONOOXYGENASE ALNH-RELATED"/>
    <property type="match status" value="1"/>
</dbReference>
<organism evidence="14 15">
    <name type="scientific">Steccherinum ochraceum</name>
    <dbReference type="NCBI Taxonomy" id="92696"/>
    <lineage>
        <taxon>Eukaryota</taxon>
        <taxon>Fungi</taxon>
        <taxon>Dikarya</taxon>
        <taxon>Basidiomycota</taxon>
        <taxon>Agaricomycotina</taxon>
        <taxon>Agaricomycetes</taxon>
        <taxon>Polyporales</taxon>
        <taxon>Steccherinaceae</taxon>
        <taxon>Steccherinum</taxon>
    </lineage>
</organism>
<dbReference type="InterPro" id="IPR002401">
    <property type="entry name" value="Cyt_P450_E_grp-I"/>
</dbReference>
<evidence type="ECO:0000256" key="1">
    <source>
        <dbReference type="ARBA" id="ARBA00001971"/>
    </source>
</evidence>
<comment type="caution">
    <text evidence="14">The sequence shown here is derived from an EMBL/GenBank/DDBJ whole genome shotgun (WGS) entry which is preliminary data.</text>
</comment>
<name>A0A4R0R3U7_9APHY</name>
<dbReference type="GO" id="GO:0016705">
    <property type="term" value="F:oxidoreductase activity, acting on paired donors, with incorporation or reduction of molecular oxygen"/>
    <property type="evidence" value="ECO:0007669"/>
    <property type="project" value="InterPro"/>
</dbReference>
<dbReference type="EMBL" id="RWJN01000419">
    <property type="protein sequence ID" value="TCD61911.1"/>
    <property type="molecule type" value="Genomic_DNA"/>
</dbReference>
<keyword evidence="6" id="KW-0812">Transmembrane</keyword>
<dbReference type="GO" id="GO:0005506">
    <property type="term" value="F:iron ion binding"/>
    <property type="evidence" value="ECO:0007669"/>
    <property type="project" value="InterPro"/>
</dbReference>
<sequence length="486" mass="55635">MILDFLFDRPDLTALLALGLIVTYVVSAQRQSRFGKPLPSPRGLPIVGNIFQVGRMPWLQFTKWAKELGPIYQLNLGGKTFVILNNFQVGADILDKRSGTFSGRPRMIMTSEILCGFHFFPFLTYGDTWRKFRKMAYEVLGPRPAENFTVYQEREARLLVETLVKDNVNWSNHLHRAIASSTLSLCYAGPAIKDHKDSVVNSIDNFMHRLEQSARPGEYMVEIFPWLNYLPRALAPWKRVGSEMHEQDTELFTRLFRKAKARQTSAVQHVFILAMVLNPRVMYKAQAELDAVVGRHRMPNADDRDKLPYCRAIMRESIRWRVIGPLGVPHFIEEDDEYEGYHLPKGAIVFFNEWAMTQDPEVYGDPENFRPERFLDETETQERIPINTHGEGHTLYGYGRRKCIGSLVANSTLLINIATLLWAFDIVKAKDAQGNDITPNPDDFHDEGLVIVPAPFPCQFIPRDPDHLQDLITQAREAASLSAEEQ</sequence>
<keyword evidence="8" id="KW-1133">Transmembrane helix</keyword>
<keyword evidence="10 13" id="KW-0408">Iron</keyword>
<keyword evidence="9" id="KW-0560">Oxidoreductase</keyword>
<dbReference type="GO" id="GO:0004497">
    <property type="term" value="F:monooxygenase activity"/>
    <property type="evidence" value="ECO:0007669"/>
    <property type="project" value="UniProtKB-KW"/>
</dbReference>
<evidence type="ECO:0008006" key="16">
    <source>
        <dbReference type="Google" id="ProtNLM"/>
    </source>
</evidence>
<evidence type="ECO:0000313" key="14">
    <source>
        <dbReference type="EMBL" id="TCD61911.1"/>
    </source>
</evidence>
<evidence type="ECO:0000256" key="12">
    <source>
        <dbReference type="ARBA" id="ARBA00023136"/>
    </source>
</evidence>
<dbReference type="GO" id="GO:0016020">
    <property type="term" value="C:membrane"/>
    <property type="evidence" value="ECO:0007669"/>
    <property type="project" value="UniProtKB-SubCell"/>
</dbReference>
<accession>A0A4R0R3U7</accession>
<dbReference type="InterPro" id="IPR001128">
    <property type="entry name" value="Cyt_P450"/>
</dbReference>
<dbReference type="SUPFAM" id="SSF48264">
    <property type="entry name" value="Cytochrome P450"/>
    <property type="match status" value="1"/>
</dbReference>
<dbReference type="GO" id="GO:0020037">
    <property type="term" value="F:heme binding"/>
    <property type="evidence" value="ECO:0007669"/>
    <property type="project" value="InterPro"/>
</dbReference>
<evidence type="ECO:0000256" key="8">
    <source>
        <dbReference type="ARBA" id="ARBA00022989"/>
    </source>
</evidence>
<comment type="subcellular location">
    <subcellularLocation>
        <location evidence="2">Membrane</location>
    </subcellularLocation>
</comment>
<reference evidence="14 15" key="1">
    <citation type="submission" date="2018-11" db="EMBL/GenBank/DDBJ databases">
        <title>Genome assembly of Steccherinum ochraceum LE-BIN_3174, the white-rot fungus of the Steccherinaceae family (The Residual Polyporoid clade, Polyporales, Basidiomycota).</title>
        <authorList>
            <person name="Fedorova T.V."/>
            <person name="Glazunova O.A."/>
            <person name="Landesman E.O."/>
            <person name="Moiseenko K.V."/>
            <person name="Psurtseva N.V."/>
            <person name="Savinova O.S."/>
            <person name="Shakhova N.V."/>
            <person name="Tyazhelova T.V."/>
            <person name="Vasina D.V."/>
        </authorList>
    </citation>
    <scope>NUCLEOTIDE SEQUENCE [LARGE SCALE GENOMIC DNA]</scope>
    <source>
        <strain evidence="14 15">LE-BIN_3174</strain>
    </source>
</reference>
<evidence type="ECO:0000256" key="11">
    <source>
        <dbReference type="ARBA" id="ARBA00023033"/>
    </source>
</evidence>
<evidence type="ECO:0000256" key="4">
    <source>
        <dbReference type="ARBA" id="ARBA00010617"/>
    </source>
</evidence>
<gene>
    <name evidence="14" type="ORF">EIP91_007725</name>
</gene>
<comment type="similarity">
    <text evidence="4">Belongs to the cytochrome P450 family.</text>
</comment>
<keyword evidence="7 13" id="KW-0479">Metal-binding</keyword>
<evidence type="ECO:0000256" key="2">
    <source>
        <dbReference type="ARBA" id="ARBA00004370"/>
    </source>
</evidence>
<feature type="binding site" description="axial binding residue" evidence="13">
    <location>
        <position position="403"/>
    </location>
    <ligand>
        <name>heme</name>
        <dbReference type="ChEBI" id="CHEBI:30413"/>
    </ligand>
    <ligandPart>
        <name>Fe</name>
        <dbReference type="ChEBI" id="CHEBI:18248"/>
    </ligandPart>
</feature>
<comment type="pathway">
    <text evidence="3">Secondary metabolite biosynthesis.</text>
</comment>
<keyword evidence="5 13" id="KW-0349">Heme</keyword>
<evidence type="ECO:0000256" key="5">
    <source>
        <dbReference type="ARBA" id="ARBA00022617"/>
    </source>
</evidence>
<keyword evidence="11" id="KW-0503">Monooxygenase</keyword>
<protein>
    <recommendedName>
        <fullName evidence="16">Cytochrome P450</fullName>
    </recommendedName>
</protein>
<dbReference type="InterPro" id="IPR050364">
    <property type="entry name" value="Cytochrome_P450_fung"/>
</dbReference>
<dbReference type="InterPro" id="IPR036396">
    <property type="entry name" value="Cyt_P450_sf"/>
</dbReference>
<evidence type="ECO:0000256" key="9">
    <source>
        <dbReference type="ARBA" id="ARBA00023002"/>
    </source>
</evidence>
<evidence type="ECO:0000256" key="3">
    <source>
        <dbReference type="ARBA" id="ARBA00005179"/>
    </source>
</evidence>
<dbReference type="AlphaFoldDB" id="A0A4R0R3U7"/>
<dbReference type="OrthoDB" id="2789670at2759"/>
<dbReference type="CDD" id="cd11065">
    <property type="entry name" value="CYP64-like"/>
    <property type="match status" value="1"/>
</dbReference>
<evidence type="ECO:0000256" key="7">
    <source>
        <dbReference type="ARBA" id="ARBA00022723"/>
    </source>
</evidence>
<evidence type="ECO:0000256" key="13">
    <source>
        <dbReference type="PIRSR" id="PIRSR602401-1"/>
    </source>
</evidence>
<evidence type="ECO:0000313" key="15">
    <source>
        <dbReference type="Proteomes" id="UP000292702"/>
    </source>
</evidence>
<comment type="cofactor">
    <cofactor evidence="1 13">
        <name>heme</name>
        <dbReference type="ChEBI" id="CHEBI:30413"/>
    </cofactor>
</comment>
<keyword evidence="12" id="KW-0472">Membrane</keyword>
<dbReference type="Proteomes" id="UP000292702">
    <property type="component" value="Unassembled WGS sequence"/>
</dbReference>
<dbReference type="Pfam" id="PF00067">
    <property type="entry name" value="p450"/>
    <property type="match status" value="2"/>
</dbReference>
<dbReference type="STRING" id="92696.A0A4R0R3U7"/>
<dbReference type="Gene3D" id="1.10.630.10">
    <property type="entry name" value="Cytochrome P450"/>
    <property type="match status" value="2"/>
</dbReference>
<keyword evidence="15" id="KW-1185">Reference proteome</keyword>
<dbReference type="PRINTS" id="PR00463">
    <property type="entry name" value="EP450I"/>
</dbReference>
<evidence type="ECO:0000256" key="10">
    <source>
        <dbReference type="ARBA" id="ARBA00023004"/>
    </source>
</evidence>
<evidence type="ECO:0000256" key="6">
    <source>
        <dbReference type="ARBA" id="ARBA00022692"/>
    </source>
</evidence>